<name>A0A419WWE3_9BACT</name>
<organism evidence="5 6">
    <name type="scientific">Marinifilum flexuosum</name>
    <dbReference type="NCBI Taxonomy" id="1117708"/>
    <lineage>
        <taxon>Bacteria</taxon>
        <taxon>Pseudomonadati</taxon>
        <taxon>Bacteroidota</taxon>
        <taxon>Bacteroidia</taxon>
        <taxon>Marinilabiliales</taxon>
        <taxon>Marinifilaceae</taxon>
    </lineage>
</organism>
<dbReference type="SUPFAM" id="SSF48371">
    <property type="entry name" value="ARM repeat"/>
    <property type="match status" value="1"/>
</dbReference>
<feature type="domain" description="Cytochrome c-552/4" evidence="4">
    <location>
        <begin position="178"/>
        <end position="220"/>
    </location>
</feature>
<dbReference type="Pfam" id="PF13435">
    <property type="entry name" value="Cytochrome_C554"/>
    <property type="match status" value="2"/>
</dbReference>
<feature type="repeat" description="TPR" evidence="2">
    <location>
        <begin position="651"/>
        <end position="684"/>
    </location>
</feature>
<dbReference type="InterPro" id="IPR051829">
    <property type="entry name" value="Multiheme_Cytochr_ET"/>
</dbReference>
<feature type="transmembrane region" description="Helical" evidence="3">
    <location>
        <begin position="12"/>
        <end position="32"/>
    </location>
</feature>
<dbReference type="OrthoDB" id="9814800at2"/>
<protein>
    <submittedName>
        <fullName evidence="5">Cytochrome c554/c'-like protein</fullName>
    </submittedName>
</protein>
<accession>A0A419WWE3</accession>
<dbReference type="RefSeq" id="WP_120240547.1">
    <property type="nucleotide sequence ID" value="NZ_RAPQ01000010.1"/>
</dbReference>
<keyword evidence="3" id="KW-1133">Transmembrane helix</keyword>
<dbReference type="SMART" id="SM00671">
    <property type="entry name" value="SEL1"/>
    <property type="match status" value="2"/>
</dbReference>
<evidence type="ECO:0000256" key="1">
    <source>
        <dbReference type="ARBA" id="ARBA00022729"/>
    </source>
</evidence>
<dbReference type="SUPFAM" id="SSF48452">
    <property type="entry name" value="TPR-like"/>
    <property type="match status" value="1"/>
</dbReference>
<feature type="domain" description="Cytochrome c-552/4" evidence="4">
    <location>
        <begin position="48"/>
        <end position="75"/>
    </location>
</feature>
<dbReference type="Pfam" id="PF13181">
    <property type="entry name" value="TPR_8"/>
    <property type="match status" value="3"/>
</dbReference>
<proteinExistence type="predicted"/>
<dbReference type="InterPro" id="IPR023155">
    <property type="entry name" value="Cyt_c-552/4"/>
</dbReference>
<dbReference type="InterPro" id="IPR019734">
    <property type="entry name" value="TPR_rpt"/>
</dbReference>
<gene>
    <name evidence="5" type="ORF">BXY64_2760</name>
</gene>
<evidence type="ECO:0000313" key="5">
    <source>
        <dbReference type="EMBL" id="RKD99779.1"/>
    </source>
</evidence>
<reference evidence="5 6" key="1">
    <citation type="submission" date="2018-09" db="EMBL/GenBank/DDBJ databases">
        <title>Genomic Encyclopedia of Archaeal and Bacterial Type Strains, Phase II (KMG-II): from individual species to whole genera.</title>
        <authorList>
            <person name="Goeker M."/>
        </authorList>
    </citation>
    <scope>NUCLEOTIDE SEQUENCE [LARGE SCALE GENOMIC DNA]</scope>
    <source>
        <strain evidence="5 6">DSM 21950</strain>
    </source>
</reference>
<dbReference type="InterPro" id="IPR011990">
    <property type="entry name" value="TPR-like_helical_dom_sf"/>
</dbReference>
<comment type="caution">
    <text evidence="5">The sequence shown here is derived from an EMBL/GenBank/DDBJ whole genome shotgun (WGS) entry which is preliminary data.</text>
</comment>
<evidence type="ECO:0000256" key="3">
    <source>
        <dbReference type="SAM" id="Phobius"/>
    </source>
</evidence>
<dbReference type="InterPro" id="IPR016024">
    <property type="entry name" value="ARM-type_fold"/>
</dbReference>
<keyword evidence="6" id="KW-1185">Reference proteome</keyword>
<keyword evidence="3" id="KW-0472">Membrane</keyword>
<keyword evidence="1" id="KW-0732">Signal</keyword>
<dbReference type="InterPro" id="IPR036280">
    <property type="entry name" value="Multihaem_cyt_sf"/>
</dbReference>
<dbReference type="Proteomes" id="UP000284531">
    <property type="component" value="Unassembled WGS sequence"/>
</dbReference>
<dbReference type="Gene3D" id="1.10.1130.10">
    <property type="entry name" value="Flavocytochrome C3, Chain A"/>
    <property type="match status" value="3"/>
</dbReference>
<dbReference type="SMART" id="SM00028">
    <property type="entry name" value="TPR"/>
    <property type="match status" value="4"/>
</dbReference>
<dbReference type="InterPro" id="IPR006597">
    <property type="entry name" value="Sel1-like"/>
</dbReference>
<evidence type="ECO:0000259" key="4">
    <source>
        <dbReference type="Pfam" id="PF13435"/>
    </source>
</evidence>
<dbReference type="Gene3D" id="1.25.40.10">
    <property type="entry name" value="Tetratricopeptide repeat domain"/>
    <property type="match status" value="1"/>
</dbReference>
<dbReference type="EMBL" id="RAPQ01000010">
    <property type="protein sequence ID" value="RKD99779.1"/>
    <property type="molecule type" value="Genomic_DNA"/>
</dbReference>
<feature type="repeat" description="TPR" evidence="2">
    <location>
        <begin position="685"/>
        <end position="718"/>
    </location>
</feature>
<keyword evidence="3" id="KW-0812">Transmembrane</keyword>
<dbReference type="PANTHER" id="PTHR35038:SF8">
    <property type="entry name" value="C-TYPE POLYHEME CYTOCHROME OMCC"/>
    <property type="match status" value="1"/>
</dbReference>
<sequence length="767" mass="89322">MENRKRAEQISFLAILIALLSIPMYMLLKIYGAEQSVSHEATYVGRETCIECHLNEYNDWVGSDHDKAMDHANDSTVLGDFNNKIVEYNEMTHKLYKKNNRFFALTDGEDGILQEFEIKYVFGYYPLQQYLVEFDKGRFQCLPLTWNSKDSVWYHMANAVYKDEIIKHDNWLHWTNQAQNWNGMCADCHSTNLVKGYDSKTDTYHTTWSEIDVSCEACHGPASKHLEWANKAEYARETDNNFGLVVKTSGIDNKEYVDLCVRCHSRRGSLSDYHHSADLYNHTIPDLPTGEDYFIDGQILDEDYVYGSFTQSKMYMRDVKCNDCHNVHSTKRLFEDNRLCTQCHRADDYDTYNHHFHKSKGEIGKAVIADDGVKFEVGEGTRCINCHMPARFYMGPDYRNDHSFRIPRPDLTEKLGTPNACNQCHADESTKWAIDYVNKWHGISRPAQFGTVFKEAQTGSQEGFDGLVHIYSDEVYPEIVRATAIHLLALNYQSQSKEILFEAINNFSGHIRYNAIQNLQMDDEQSFNKVLEMLSDPSKAIRVSCATKLNTIDQNRIPHKYKEQLKKATKEYLEVLEYNADFPSGKFNLANFYYNSKQIDKAEEFYKRAIEQDELLHPVKINLAILYNNKGEHKKVEILLKDYLKHVPNDGATMFTYALFLSERQRYDESMEYLLKASKLSPDNPRIFYNVAMMYDFRKDKKQAVKYLQSAIDINPEDQNYYIALLNLRVKYGQRKEAKDLAMNILRKFPNVNDRENIEAIINQQCD</sequence>
<dbReference type="SUPFAM" id="SSF48695">
    <property type="entry name" value="Multiheme cytochromes"/>
    <property type="match status" value="1"/>
</dbReference>
<dbReference type="PANTHER" id="PTHR35038">
    <property type="entry name" value="DISSIMILATORY SULFITE REDUCTASE SIRA"/>
    <property type="match status" value="1"/>
</dbReference>
<dbReference type="PROSITE" id="PS50005">
    <property type="entry name" value="TPR"/>
    <property type="match status" value="3"/>
</dbReference>
<keyword evidence="2" id="KW-0802">TPR repeat</keyword>
<evidence type="ECO:0000256" key="2">
    <source>
        <dbReference type="PROSITE-ProRule" id="PRU00339"/>
    </source>
</evidence>
<feature type="repeat" description="TPR" evidence="2">
    <location>
        <begin position="583"/>
        <end position="616"/>
    </location>
</feature>
<evidence type="ECO:0000313" key="6">
    <source>
        <dbReference type="Proteomes" id="UP000284531"/>
    </source>
</evidence>
<dbReference type="AlphaFoldDB" id="A0A419WWE3"/>